<dbReference type="EMBL" id="CP039350">
    <property type="protein sequence ID" value="QCD97251.1"/>
    <property type="molecule type" value="Genomic_DNA"/>
</dbReference>
<sequence>MAPGGEKVSPGGLGQFSLAALGVAPGENPTDYDLCALLLSDNSVLGSGDGYERGRFVCFVLTLERCHMRGGTGLVDHMCWTTGRLKSLGVKVLAKNYVGAYVDTGDAEDAQATE</sequence>
<name>A0A4D6MA30_VIGUN</name>
<organism evidence="1 2">
    <name type="scientific">Vigna unguiculata</name>
    <name type="common">Cowpea</name>
    <dbReference type="NCBI Taxonomy" id="3917"/>
    <lineage>
        <taxon>Eukaryota</taxon>
        <taxon>Viridiplantae</taxon>
        <taxon>Streptophyta</taxon>
        <taxon>Embryophyta</taxon>
        <taxon>Tracheophyta</taxon>
        <taxon>Spermatophyta</taxon>
        <taxon>Magnoliopsida</taxon>
        <taxon>eudicotyledons</taxon>
        <taxon>Gunneridae</taxon>
        <taxon>Pentapetalae</taxon>
        <taxon>rosids</taxon>
        <taxon>fabids</taxon>
        <taxon>Fabales</taxon>
        <taxon>Fabaceae</taxon>
        <taxon>Papilionoideae</taxon>
        <taxon>50 kb inversion clade</taxon>
        <taxon>NPAAA clade</taxon>
        <taxon>indigoferoid/millettioid clade</taxon>
        <taxon>Phaseoleae</taxon>
        <taxon>Vigna</taxon>
    </lineage>
</organism>
<proteinExistence type="predicted"/>
<accession>A0A4D6MA30</accession>
<evidence type="ECO:0000313" key="2">
    <source>
        <dbReference type="Proteomes" id="UP000501690"/>
    </source>
</evidence>
<dbReference type="AlphaFoldDB" id="A0A4D6MA30"/>
<reference evidence="1 2" key="1">
    <citation type="submission" date="2019-04" db="EMBL/GenBank/DDBJ databases">
        <title>An improved genome assembly and genetic linkage map for asparagus bean, Vigna unguiculata ssp. sesquipedialis.</title>
        <authorList>
            <person name="Xia Q."/>
            <person name="Zhang R."/>
            <person name="Dong Y."/>
        </authorList>
    </citation>
    <scope>NUCLEOTIDE SEQUENCE [LARGE SCALE GENOMIC DNA]</scope>
    <source>
        <tissue evidence="1">Leaf</tissue>
    </source>
</reference>
<protein>
    <submittedName>
        <fullName evidence="1">Uncharacterized protein</fullName>
    </submittedName>
</protein>
<evidence type="ECO:0000313" key="1">
    <source>
        <dbReference type="EMBL" id="QCD97251.1"/>
    </source>
</evidence>
<dbReference type="Proteomes" id="UP000501690">
    <property type="component" value="Linkage Group LG6"/>
</dbReference>
<keyword evidence="2" id="KW-1185">Reference proteome</keyword>
<gene>
    <name evidence="1" type="ORF">DEO72_LG6g1961</name>
</gene>